<feature type="repeat" description="WD" evidence="5">
    <location>
        <begin position="253"/>
        <end position="294"/>
    </location>
</feature>
<dbReference type="PROSITE" id="PS50294">
    <property type="entry name" value="WD_REPEATS_REGION"/>
    <property type="match status" value="2"/>
</dbReference>
<dbReference type="InterPro" id="IPR033010">
    <property type="entry name" value="Cdc20/Fizzy"/>
</dbReference>
<proteinExistence type="inferred from homology"/>
<dbReference type="InterPro" id="IPR019775">
    <property type="entry name" value="WD40_repeat_CS"/>
</dbReference>
<dbReference type="EMBL" id="JADAQX010000008">
    <property type="protein sequence ID" value="KAF8822992.1"/>
    <property type="molecule type" value="Genomic_DNA"/>
</dbReference>
<organism evidence="8 9">
    <name type="scientific">Cardiosporidium cionae</name>
    <dbReference type="NCBI Taxonomy" id="476202"/>
    <lineage>
        <taxon>Eukaryota</taxon>
        <taxon>Sar</taxon>
        <taxon>Alveolata</taxon>
        <taxon>Apicomplexa</taxon>
        <taxon>Aconoidasida</taxon>
        <taxon>Nephromycida</taxon>
        <taxon>Cardiosporidium</taxon>
    </lineage>
</organism>
<evidence type="ECO:0000256" key="4">
    <source>
        <dbReference type="ARBA" id="ARBA00023306"/>
    </source>
</evidence>
<feature type="repeat" description="WD" evidence="5">
    <location>
        <begin position="466"/>
        <end position="499"/>
    </location>
</feature>
<keyword evidence="2 5" id="KW-0853">WD repeat</keyword>
<dbReference type="InterPro" id="IPR001680">
    <property type="entry name" value="WD40_rpt"/>
</dbReference>
<dbReference type="Pfam" id="PF24807">
    <property type="entry name" value="WD40_CDC20-Fz"/>
    <property type="match status" value="1"/>
</dbReference>
<dbReference type="SMART" id="SM00320">
    <property type="entry name" value="WD40"/>
    <property type="match status" value="6"/>
</dbReference>
<evidence type="ECO:0000256" key="3">
    <source>
        <dbReference type="ARBA" id="ARBA00022737"/>
    </source>
</evidence>
<accession>A0ABQ7JG36</accession>
<keyword evidence="3" id="KW-0677">Repeat</keyword>
<dbReference type="InterPro" id="IPR036322">
    <property type="entry name" value="WD40_repeat_dom_sf"/>
</dbReference>
<evidence type="ECO:0000313" key="8">
    <source>
        <dbReference type="EMBL" id="KAF8822992.1"/>
    </source>
</evidence>
<reference evidence="8 9" key="1">
    <citation type="journal article" date="2020" name="bioRxiv">
        <title>Metabolic contributions of an alphaproteobacterial endosymbiont in the apicomplexan Cardiosporidium cionae.</title>
        <authorList>
            <person name="Hunter E.S."/>
            <person name="Paight C.J."/>
            <person name="Lane C.E."/>
        </authorList>
    </citation>
    <scope>NUCLEOTIDE SEQUENCE [LARGE SCALE GENOMIC DNA]</scope>
    <source>
        <strain evidence="8">ESH_2018</strain>
    </source>
</reference>
<feature type="repeat" description="WD" evidence="5">
    <location>
        <begin position="336"/>
        <end position="368"/>
    </location>
</feature>
<evidence type="ECO:0000256" key="6">
    <source>
        <dbReference type="SAM" id="MobiDB-lite"/>
    </source>
</evidence>
<feature type="compositionally biased region" description="Polar residues" evidence="6">
    <location>
        <begin position="52"/>
        <end position="67"/>
    </location>
</feature>
<dbReference type="Proteomes" id="UP000823046">
    <property type="component" value="Unassembled WGS sequence"/>
</dbReference>
<feature type="region of interest" description="Disordered" evidence="6">
    <location>
        <begin position="33"/>
        <end position="70"/>
    </location>
</feature>
<comment type="caution">
    <text evidence="8">The sequence shown here is derived from an EMBL/GenBank/DDBJ whole genome shotgun (WGS) entry which is preliminary data.</text>
</comment>
<feature type="domain" description="CDC20/Fizzy WD40" evidence="7">
    <location>
        <begin position="203"/>
        <end position="497"/>
    </location>
</feature>
<name>A0ABQ7JG36_9APIC</name>
<sequence length="523" mass="58360">MSSVEYHSQFNASFFQEEEIDRFIPSAHSRSAGTFFRSSEGSGEGIDDPSTEGRSSQLQSTRQQIKPHSSETEAAELYNLLLETGLENHKIPSSSDYEHISEGTFVQPKMIDHGWKKRNPSFSRSLPFHLRWDGYVPSSVLEESNRMRNNSVLKFSEFSHGFEDEGVIQDPYCASPISLNLPNASISSGQIARKIPKTPFKVLDAPDLMDDFYLNLVDWSNTDILAVGLGAAVYLWSACTSKITNLFEVSNSGVGDMEHVTSVSWSPTGTHLAVGFRTGGVEIWDTSSIQRLSKLTGHKQRVGTMAWNGNILTTGSRDQKIMNRDLREKSYCYTLWEGHHQEVCGLRWAPNERQLGSGGNDNRLLIWEQGISKPVKQFTDHKAAVKALAWSPHQNGLLASGGGTADRCIRFWNTLSGQALHHVDTGSQVCNIAWSKTANELVSTHGYSLNSIIVWKYPSMQKISTLAGHTYRVLYLAISPNGQTIVTGAGDETLRFWNVFPPTRPRISTGIQQMRFTRPPMIR</sequence>
<dbReference type="Gene3D" id="2.130.10.10">
    <property type="entry name" value="YVTN repeat-like/Quinoprotein amine dehydrogenase"/>
    <property type="match status" value="1"/>
</dbReference>
<dbReference type="PROSITE" id="PS00678">
    <property type="entry name" value="WD_REPEATS_1"/>
    <property type="match status" value="1"/>
</dbReference>
<keyword evidence="4" id="KW-0131">Cell cycle</keyword>
<evidence type="ECO:0000256" key="1">
    <source>
        <dbReference type="ARBA" id="ARBA00006445"/>
    </source>
</evidence>
<comment type="similarity">
    <text evidence="1">Belongs to the WD repeat CDC20/Fizzy family.</text>
</comment>
<evidence type="ECO:0000256" key="2">
    <source>
        <dbReference type="ARBA" id="ARBA00022574"/>
    </source>
</evidence>
<dbReference type="PANTHER" id="PTHR19918">
    <property type="entry name" value="CELL DIVISION CYCLE 20 CDC20 FIZZY -RELATED"/>
    <property type="match status" value="1"/>
</dbReference>
<gene>
    <name evidence="8" type="ORF">IE077_001467</name>
</gene>
<evidence type="ECO:0000256" key="5">
    <source>
        <dbReference type="PROSITE-ProRule" id="PRU00221"/>
    </source>
</evidence>
<keyword evidence="9" id="KW-1185">Reference proteome</keyword>
<evidence type="ECO:0000313" key="9">
    <source>
        <dbReference type="Proteomes" id="UP000823046"/>
    </source>
</evidence>
<dbReference type="InterPro" id="IPR015943">
    <property type="entry name" value="WD40/YVTN_repeat-like_dom_sf"/>
</dbReference>
<dbReference type="SUPFAM" id="SSF50978">
    <property type="entry name" value="WD40 repeat-like"/>
    <property type="match status" value="1"/>
</dbReference>
<dbReference type="InterPro" id="IPR056150">
    <property type="entry name" value="WD40_CDC20-Fz"/>
</dbReference>
<dbReference type="CDD" id="cd00200">
    <property type="entry name" value="WD40"/>
    <property type="match status" value="1"/>
</dbReference>
<protein>
    <submittedName>
        <fullName evidence="8">WD domain, G-beta repeat-containing protein</fullName>
    </submittedName>
</protein>
<dbReference type="PANTHER" id="PTHR19918:SF1">
    <property type="entry name" value="FIZZY-RELATED PROTEIN HOMOLOG"/>
    <property type="match status" value="1"/>
</dbReference>
<dbReference type="PROSITE" id="PS50082">
    <property type="entry name" value="WD_REPEATS_2"/>
    <property type="match status" value="3"/>
</dbReference>
<evidence type="ECO:0000259" key="7">
    <source>
        <dbReference type="Pfam" id="PF24807"/>
    </source>
</evidence>